<gene>
    <name evidence="3" type="ORF">LCGC14_0525440</name>
</gene>
<keyword evidence="2" id="KW-1133">Transmembrane helix</keyword>
<name>A0A0F9UIM3_9ZZZZ</name>
<feature type="compositionally biased region" description="Pro residues" evidence="1">
    <location>
        <begin position="108"/>
        <end position="117"/>
    </location>
</feature>
<reference evidence="3" key="1">
    <citation type="journal article" date="2015" name="Nature">
        <title>Complex archaea that bridge the gap between prokaryotes and eukaryotes.</title>
        <authorList>
            <person name="Spang A."/>
            <person name="Saw J.H."/>
            <person name="Jorgensen S.L."/>
            <person name="Zaremba-Niedzwiedzka K."/>
            <person name="Martijn J."/>
            <person name="Lind A.E."/>
            <person name="van Eijk R."/>
            <person name="Schleper C."/>
            <person name="Guy L."/>
            <person name="Ettema T.J."/>
        </authorList>
    </citation>
    <scope>NUCLEOTIDE SEQUENCE</scope>
</reference>
<feature type="transmembrane region" description="Helical" evidence="2">
    <location>
        <begin position="46"/>
        <end position="70"/>
    </location>
</feature>
<dbReference type="EMBL" id="LAZR01000672">
    <property type="protein sequence ID" value="KKN61086.1"/>
    <property type="molecule type" value="Genomic_DNA"/>
</dbReference>
<keyword evidence="2" id="KW-0812">Transmembrane</keyword>
<keyword evidence="2" id="KW-0472">Membrane</keyword>
<protein>
    <submittedName>
        <fullName evidence="3">Uncharacterized protein</fullName>
    </submittedName>
</protein>
<proteinExistence type="predicted"/>
<evidence type="ECO:0000256" key="1">
    <source>
        <dbReference type="SAM" id="MobiDB-lite"/>
    </source>
</evidence>
<sequence length="117" mass="12447">MPHLFRFLARNALIGFCAAAFFVAVLALADIGGFGTTIARSDSGPLAIGLVIYFLGLTFSSVQIGMVIMLNGRFPDDEEGPKGGKRKRLSGWFSPPAARSPIMVSAPAPRPTRPLRG</sequence>
<evidence type="ECO:0000256" key="2">
    <source>
        <dbReference type="SAM" id="Phobius"/>
    </source>
</evidence>
<comment type="caution">
    <text evidence="3">The sequence shown here is derived from an EMBL/GenBank/DDBJ whole genome shotgun (WGS) entry which is preliminary data.</text>
</comment>
<feature type="transmembrane region" description="Helical" evidence="2">
    <location>
        <begin position="12"/>
        <end position="34"/>
    </location>
</feature>
<accession>A0A0F9UIM3</accession>
<organism evidence="3">
    <name type="scientific">marine sediment metagenome</name>
    <dbReference type="NCBI Taxonomy" id="412755"/>
    <lineage>
        <taxon>unclassified sequences</taxon>
        <taxon>metagenomes</taxon>
        <taxon>ecological metagenomes</taxon>
    </lineage>
</organism>
<evidence type="ECO:0000313" key="3">
    <source>
        <dbReference type="EMBL" id="KKN61086.1"/>
    </source>
</evidence>
<dbReference type="AlphaFoldDB" id="A0A0F9UIM3"/>
<feature type="region of interest" description="Disordered" evidence="1">
    <location>
        <begin position="74"/>
        <end position="117"/>
    </location>
</feature>